<organism evidence="1">
    <name type="scientific">Candidatus Berkiella aquae</name>
    <dbReference type="NCBI Taxonomy" id="295108"/>
    <lineage>
        <taxon>Bacteria</taxon>
        <taxon>Pseudomonadati</taxon>
        <taxon>Pseudomonadota</taxon>
        <taxon>Gammaproteobacteria</taxon>
        <taxon>Candidatus Berkiellales</taxon>
        <taxon>Candidatus Berkiellaceae</taxon>
        <taxon>Candidatus Berkiella</taxon>
    </lineage>
</organism>
<reference evidence="2" key="3">
    <citation type="submission" date="2021-06" db="EMBL/GenBank/DDBJ databases">
        <title>Genomic Description and Analysis of Intracellular Bacteria, Candidatus Berkiella cookevillensis and Candidatus Berkiella aquae.</title>
        <authorList>
            <person name="Kidane D.T."/>
            <person name="Mehari Y.T."/>
            <person name="Rice F.C."/>
            <person name="Arivett B.A."/>
            <person name="Farone A.L."/>
            <person name="Berk S.G."/>
            <person name="Farone M.B."/>
        </authorList>
    </citation>
    <scope>NUCLEOTIDE SEQUENCE</scope>
    <source>
        <strain evidence="2">HT99</strain>
    </source>
</reference>
<keyword evidence="3" id="KW-1185">Reference proteome</keyword>
<protein>
    <submittedName>
        <fullName evidence="1">Uncharacterized protein</fullName>
    </submittedName>
</protein>
<dbReference type="EMBL" id="LKAJ01000006">
    <property type="protein sequence ID" value="KRG21109.1"/>
    <property type="molecule type" value="Genomic_DNA"/>
</dbReference>
<name>A0A0Q9YK87_9GAMM</name>
<comment type="caution">
    <text evidence="1">The sequence shown here is derived from an EMBL/GenBank/DDBJ whole genome shotgun (WGS) entry which is preliminary data.</text>
</comment>
<reference evidence="1" key="1">
    <citation type="submission" date="2015-09" db="EMBL/GenBank/DDBJ databases">
        <title>Draft Genome Sequences of Two Novel Amoeba-resistant Intranuclear Bacteria, Candidatus Berkiella cookevillensis and Candidatus Berkiella aquae.</title>
        <authorList>
            <person name="Mehari Y.T."/>
            <person name="Arivett B.A."/>
            <person name="Farone A.L."/>
            <person name="Gunderson J.H."/>
            <person name="Farone M.B."/>
        </authorList>
    </citation>
    <scope>NUCLEOTIDE SEQUENCE [LARGE SCALE GENOMIC DNA]</scope>
    <source>
        <strain evidence="1">HT99</strain>
    </source>
</reference>
<gene>
    <name evidence="2" type="ORF">HT99x_007240</name>
    <name evidence="1" type="ORF">HT99x_01665</name>
</gene>
<reference evidence="2" key="2">
    <citation type="journal article" date="2016" name="Genome Announc.">
        <title>Draft Genome Sequences of Two Novel Amoeba-Resistant Intranuclear Bacteria, 'Candidatus Berkiella cookevillensis' and 'Candidatus Berkiella aquae'.</title>
        <authorList>
            <person name="Mehari Y.T."/>
            <person name="Arivett B.A."/>
            <person name="Farone A.L."/>
            <person name="Gunderson J.H."/>
            <person name="Farone M.B."/>
        </authorList>
    </citation>
    <scope>NUCLEOTIDE SEQUENCE</scope>
    <source>
        <strain evidence="2">HT99</strain>
    </source>
</reference>
<evidence type="ECO:0000313" key="2">
    <source>
        <dbReference type="EMBL" id="MCS5711223.1"/>
    </source>
</evidence>
<dbReference type="AlphaFoldDB" id="A0A0Q9YK87"/>
<dbReference type="EMBL" id="LKAJ02000001">
    <property type="protein sequence ID" value="MCS5711223.1"/>
    <property type="molecule type" value="Genomic_DNA"/>
</dbReference>
<dbReference type="RefSeq" id="WP_075066294.1">
    <property type="nucleotide sequence ID" value="NZ_LKAJ02000001.1"/>
</dbReference>
<accession>A0A0Q9YK87</accession>
<evidence type="ECO:0000313" key="1">
    <source>
        <dbReference type="EMBL" id="KRG21109.1"/>
    </source>
</evidence>
<dbReference type="STRING" id="295108.HT99x_01665"/>
<proteinExistence type="predicted"/>
<evidence type="ECO:0000313" key="3">
    <source>
        <dbReference type="Proteomes" id="UP000051497"/>
    </source>
</evidence>
<dbReference type="OrthoDB" id="9951871at2"/>
<sequence>MMKNLYAYNKFLQALEKRSSGGLFFHRINEQIYITDFTHKLLGIWDLMEGTVIDWRPPKASNTSCRQ</sequence>
<dbReference type="Proteomes" id="UP000051497">
    <property type="component" value="Unassembled WGS sequence"/>
</dbReference>